<organism evidence="2 3">
    <name type="scientific">Armillaria solidipes</name>
    <dbReference type="NCBI Taxonomy" id="1076256"/>
    <lineage>
        <taxon>Eukaryota</taxon>
        <taxon>Fungi</taxon>
        <taxon>Dikarya</taxon>
        <taxon>Basidiomycota</taxon>
        <taxon>Agaricomycotina</taxon>
        <taxon>Agaricomycetes</taxon>
        <taxon>Agaricomycetidae</taxon>
        <taxon>Agaricales</taxon>
        <taxon>Marasmiineae</taxon>
        <taxon>Physalacriaceae</taxon>
        <taxon>Armillaria</taxon>
    </lineage>
</organism>
<evidence type="ECO:0000256" key="1">
    <source>
        <dbReference type="SAM" id="MobiDB-lite"/>
    </source>
</evidence>
<dbReference type="EMBL" id="KZ293422">
    <property type="protein sequence ID" value="PBK72046.1"/>
    <property type="molecule type" value="Genomic_DNA"/>
</dbReference>
<gene>
    <name evidence="2" type="ORF">ARMSODRAFT_909520</name>
</gene>
<evidence type="ECO:0000313" key="2">
    <source>
        <dbReference type="EMBL" id="PBK72046.1"/>
    </source>
</evidence>
<dbReference type="AlphaFoldDB" id="A0A2H3C9T4"/>
<dbReference type="Proteomes" id="UP000218334">
    <property type="component" value="Unassembled WGS sequence"/>
</dbReference>
<name>A0A2H3C9T4_9AGAR</name>
<sequence length="111" mass="12556">MSRNLETGTRQRSICSSGHTNADDMLRAADERLKSFPYYRSVLSKDWKPDMGSHVILAACRDYQSAMEILGTKGYRGVLTKTLVSVLRSDAWKKETTYVELTGLLNQSYSQ</sequence>
<keyword evidence="3" id="KW-1185">Reference proteome</keyword>
<reference evidence="3" key="1">
    <citation type="journal article" date="2017" name="Nat. Ecol. Evol.">
        <title>Genome expansion and lineage-specific genetic innovations in the forest pathogenic fungi Armillaria.</title>
        <authorList>
            <person name="Sipos G."/>
            <person name="Prasanna A.N."/>
            <person name="Walter M.C."/>
            <person name="O'Connor E."/>
            <person name="Balint B."/>
            <person name="Krizsan K."/>
            <person name="Kiss B."/>
            <person name="Hess J."/>
            <person name="Varga T."/>
            <person name="Slot J."/>
            <person name="Riley R."/>
            <person name="Boka B."/>
            <person name="Rigling D."/>
            <person name="Barry K."/>
            <person name="Lee J."/>
            <person name="Mihaltcheva S."/>
            <person name="LaButti K."/>
            <person name="Lipzen A."/>
            <person name="Waldron R."/>
            <person name="Moloney N.M."/>
            <person name="Sperisen C."/>
            <person name="Kredics L."/>
            <person name="Vagvoelgyi C."/>
            <person name="Patrignani A."/>
            <person name="Fitzpatrick D."/>
            <person name="Nagy I."/>
            <person name="Doyle S."/>
            <person name="Anderson J.B."/>
            <person name="Grigoriev I.V."/>
            <person name="Gueldener U."/>
            <person name="Muensterkoetter M."/>
            <person name="Nagy L.G."/>
        </authorList>
    </citation>
    <scope>NUCLEOTIDE SEQUENCE [LARGE SCALE GENOMIC DNA]</scope>
    <source>
        <strain evidence="3">28-4</strain>
    </source>
</reference>
<dbReference type="Gene3D" id="3.40.50.1460">
    <property type="match status" value="1"/>
</dbReference>
<evidence type="ECO:0000313" key="3">
    <source>
        <dbReference type="Proteomes" id="UP000218334"/>
    </source>
</evidence>
<proteinExistence type="predicted"/>
<accession>A0A2H3C9T4</accession>
<feature type="non-terminal residue" evidence="2">
    <location>
        <position position="111"/>
    </location>
</feature>
<protein>
    <submittedName>
        <fullName evidence="2">Uncharacterized protein</fullName>
    </submittedName>
</protein>
<feature type="region of interest" description="Disordered" evidence="1">
    <location>
        <begin position="1"/>
        <end position="20"/>
    </location>
</feature>